<evidence type="ECO:0000256" key="2">
    <source>
        <dbReference type="SAM" id="Phobius"/>
    </source>
</evidence>
<feature type="chain" id="PRO_5004513656" evidence="3">
    <location>
        <begin position="27"/>
        <end position="420"/>
    </location>
</feature>
<evidence type="ECO:0000313" key="5">
    <source>
        <dbReference type="EMBL" id="EPD32946.1"/>
    </source>
</evidence>
<organism evidence="5 6">
    <name type="scientific">Propionimicrobium lymphophilum ACS-093-V-SCH5</name>
    <dbReference type="NCBI Taxonomy" id="883161"/>
    <lineage>
        <taxon>Bacteria</taxon>
        <taxon>Bacillati</taxon>
        <taxon>Actinomycetota</taxon>
        <taxon>Actinomycetes</taxon>
        <taxon>Propionibacteriales</taxon>
        <taxon>Propionibacteriaceae</taxon>
        <taxon>Propionimicrobium</taxon>
    </lineage>
</organism>
<keyword evidence="2" id="KW-0472">Membrane</keyword>
<feature type="signal peptide" evidence="3">
    <location>
        <begin position="1"/>
        <end position="26"/>
    </location>
</feature>
<dbReference type="GO" id="GO:0005509">
    <property type="term" value="F:calcium ion binding"/>
    <property type="evidence" value="ECO:0007669"/>
    <property type="project" value="InterPro"/>
</dbReference>
<dbReference type="RefSeq" id="WP_016456084.1">
    <property type="nucleotide sequence ID" value="NZ_KE150269.1"/>
</dbReference>
<evidence type="ECO:0000256" key="3">
    <source>
        <dbReference type="SAM" id="SignalP"/>
    </source>
</evidence>
<dbReference type="HOGENOM" id="CLU_653566_0_0_11"/>
<keyword evidence="2" id="KW-0812">Transmembrane</keyword>
<protein>
    <submittedName>
        <fullName evidence="5">Rib/alpha/Esp surface antigen</fullName>
    </submittedName>
</protein>
<name>S2W1C0_9ACTN</name>
<dbReference type="Pfam" id="PF08428">
    <property type="entry name" value="Rib"/>
    <property type="match status" value="1"/>
</dbReference>
<dbReference type="EMBL" id="AGZR01000006">
    <property type="protein sequence ID" value="EPD32946.1"/>
    <property type="molecule type" value="Genomic_DNA"/>
</dbReference>
<evidence type="ECO:0000259" key="4">
    <source>
        <dbReference type="Pfam" id="PF08428"/>
    </source>
</evidence>
<proteinExistence type="predicted"/>
<reference evidence="5 6" key="1">
    <citation type="submission" date="2013-04" db="EMBL/GenBank/DDBJ databases">
        <title>The Genome Sequence of Propionimicrobium lymphophilum ACS-093-V-SCH5.</title>
        <authorList>
            <consortium name="The Broad Institute Genomics Platform"/>
            <person name="Earl A."/>
            <person name="Ward D."/>
            <person name="Feldgarden M."/>
            <person name="Gevers D."/>
            <person name="Saerens B."/>
            <person name="Vaneechoutte M."/>
            <person name="Walker B."/>
            <person name="Young S."/>
            <person name="Zeng Q."/>
            <person name="Gargeya S."/>
            <person name="Fitzgerald M."/>
            <person name="Haas B."/>
            <person name="Abouelleil A."/>
            <person name="Allen A.W."/>
            <person name="Alvarado L."/>
            <person name="Arachchi H.M."/>
            <person name="Berlin A.M."/>
            <person name="Chapman S.B."/>
            <person name="Gainer-Dewar J."/>
            <person name="Goldberg J."/>
            <person name="Griggs A."/>
            <person name="Gujja S."/>
            <person name="Hansen M."/>
            <person name="Howarth C."/>
            <person name="Imamovic A."/>
            <person name="Ireland A."/>
            <person name="Larimer J."/>
            <person name="McCowan C."/>
            <person name="Murphy C."/>
            <person name="Pearson M."/>
            <person name="Poon T.W."/>
            <person name="Priest M."/>
            <person name="Roberts A."/>
            <person name="Saif S."/>
            <person name="Shea T."/>
            <person name="Sisk P."/>
            <person name="Sykes S."/>
            <person name="Wortman J."/>
            <person name="Nusbaum C."/>
            <person name="Birren B."/>
        </authorList>
    </citation>
    <scope>NUCLEOTIDE SEQUENCE [LARGE SCALE GENOMIC DNA]</scope>
    <source>
        <strain evidence="5 6">ACS-093-V-SCH5</strain>
    </source>
</reference>
<sequence>MRTRKLLAGVSMMIAAGLLAPVQAFAADKVIPDSDLPKWPKQVQVPCGILPPTPKLPELPDGAADKYMIQATDMDTPMTMPTMYQLYSDYPRASGSLSVELTANDGYVFENGKKTTGWAPDLSVTRCSIPKIETAYLNVGDDVKDYNFAQHVLGEGDRKVITHSTELYFSTDHKNVVERPDTSKPGRYRVWLRVNYADGGTDKVVVPVVVTEKGQKPGPFWPDVLASGGVHNIHLANQGGKVPEGISLAPSDGIKARIVDGGVIEITDIEGSYRSGSIDIKNVAGEVIDTIVVSVSHERDDNDNDGIDDRSDKCAQTPKLATVDVSGCPVFAPTATPKPGGEADAPESTAKPDQPAQVAPTTSPDPDLNPKPVPATKTPVAISKPGVPETGGSGFGFVLATAAVGGLAVGVSRFRNRESK</sequence>
<keyword evidence="2" id="KW-1133">Transmembrane helix</keyword>
<keyword evidence="3" id="KW-0732">Signal</keyword>
<gene>
    <name evidence="5" type="ORF">HMPREF9306_01254</name>
</gene>
<dbReference type="AlphaFoldDB" id="S2W1C0"/>
<dbReference type="Proteomes" id="UP000014417">
    <property type="component" value="Unassembled WGS sequence"/>
</dbReference>
<feature type="domain" description="Rib" evidence="4">
    <location>
        <begin position="175"/>
        <end position="212"/>
    </location>
</feature>
<feature type="region of interest" description="Disordered" evidence="1">
    <location>
        <begin position="328"/>
        <end position="393"/>
    </location>
</feature>
<dbReference type="InterPro" id="IPR059115">
    <property type="entry name" value="Rib"/>
</dbReference>
<evidence type="ECO:0000256" key="1">
    <source>
        <dbReference type="SAM" id="MobiDB-lite"/>
    </source>
</evidence>
<feature type="transmembrane region" description="Helical" evidence="2">
    <location>
        <begin position="394"/>
        <end position="414"/>
    </location>
</feature>
<accession>S2W1C0</accession>
<dbReference type="SUPFAM" id="SSF103647">
    <property type="entry name" value="TSP type-3 repeat"/>
    <property type="match status" value="1"/>
</dbReference>
<dbReference type="InterPro" id="IPR028974">
    <property type="entry name" value="TSP_type-3_rpt"/>
</dbReference>
<dbReference type="STRING" id="883161.HMPREF9306_01254"/>
<keyword evidence="6" id="KW-1185">Reference proteome</keyword>
<comment type="caution">
    <text evidence="5">The sequence shown here is derived from an EMBL/GenBank/DDBJ whole genome shotgun (WGS) entry which is preliminary data.</text>
</comment>
<evidence type="ECO:0000313" key="6">
    <source>
        <dbReference type="Proteomes" id="UP000014417"/>
    </source>
</evidence>